<evidence type="ECO:0000313" key="3">
    <source>
        <dbReference type="Proteomes" id="UP000001745"/>
    </source>
</evidence>
<proteinExistence type="predicted"/>
<keyword evidence="1" id="KW-0812">Transmembrane</keyword>
<sequence length="190" mass="21407">MASLPSTEVEYERDHIHESQRAACYGVTIVFFILAIISGCLRLLSRRRQRASYGLDDYLAAGGIVRSLSLSCGDLAHYIQIAVIPFIAATLGGEPIIFCFLLGKPLFVHHLHYPRQVVRTCSYIPDIWQYQSRNKGLHHFSCYLGMLMGYCIVLCLWIPMPTVLAKLESDGPMRSQHTVGILSLHLECRP</sequence>
<keyword evidence="1" id="KW-0472">Membrane</keyword>
<dbReference type="EMBL" id="EQ962660">
    <property type="protein sequence ID" value="EED11986.1"/>
    <property type="molecule type" value="Genomic_DNA"/>
</dbReference>
<accession>B8MSU3</accession>
<reference evidence="3" key="1">
    <citation type="journal article" date="2015" name="Genome Announc.">
        <title>Genome sequence of the AIDS-associated pathogen Penicillium marneffei (ATCC18224) and its near taxonomic relative Talaromyces stipitatus (ATCC10500).</title>
        <authorList>
            <person name="Nierman W.C."/>
            <person name="Fedorova-Abrams N.D."/>
            <person name="Andrianopoulos A."/>
        </authorList>
    </citation>
    <scope>NUCLEOTIDE SEQUENCE [LARGE SCALE GENOMIC DNA]</scope>
    <source>
        <strain evidence="3">ATCC 10500 / CBS 375.48 / QM 6759 / NRRL 1006</strain>
    </source>
</reference>
<keyword evidence="1" id="KW-1133">Transmembrane helix</keyword>
<evidence type="ECO:0000313" key="2">
    <source>
        <dbReference type="EMBL" id="EED11986.1"/>
    </source>
</evidence>
<gene>
    <name evidence="2" type="ORF">TSTA_000630</name>
</gene>
<evidence type="ECO:0000256" key="1">
    <source>
        <dbReference type="SAM" id="Phobius"/>
    </source>
</evidence>
<dbReference type="GeneID" id="8108686"/>
<dbReference type="HOGENOM" id="CLU_1428874_0_0_1"/>
<keyword evidence="3" id="KW-1185">Reference proteome</keyword>
<organism evidence="2 3">
    <name type="scientific">Talaromyces stipitatus (strain ATCC 10500 / CBS 375.48 / QM 6759 / NRRL 1006)</name>
    <name type="common">Penicillium stipitatum</name>
    <dbReference type="NCBI Taxonomy" id="441959"/>
    <lineage>
        <taxon>Eukaryota</taxon>
        <taxon>Fungi</taxon>
        <taxon>Dikarya</taxon>
        <taxon>Ascomycota</taxon>
        <taxon>Pezizomycotina</taxon>
        <taxon>Eurotiomycetes</taxon>
        <taxon>Eurotiomycetidae</taxon>
        <taxon>Eurotiales</taxon>
        <taxon>Trichocomaceae</taxon>
        <taxon>Talaromyces</taxon>
        <taxon>Talaromyces sect. Talaromyces</taxon>
    </lineage>
</organism>
<dbReference type="Proteomes" id="UP000001745">
    <property type="component" value="Unassembled WGS sequence"/>
</dbReference>
<dbReference type="InParanoid" id="B8MSU3"/>
<dbReference type="VEuPathDB" id="FungiDB:TSTA_000630"/>
<feature type="transmembrane region" description="Helical" evidence="1">
    <location>
        <begin position="20"/>
        <end position="44"/>
    </location>
</feature>
<dbReference type="RefSeq" id="XP_002487640.1">
    <property type="nucleotide sequence ID" value="XM_002487595.1"/>
</dbReference>
<dbReference type="OrthoDB" id="3529975at2759"/>
<protein>
    <submittedName>
        <fullName evidence="2">Uncharacterized protein</fullName>
    </submittedName>
</protein>
<name>B8MSU3_TALSN</name>
<dbReference type="AlphaFoldDB" id="B8MSU3"/>
<feature type="transmembrane region" description="Helical" evidence="1">
    <location>
        <begin position="140"/>
        <end position="160"/>
    </location>
</feature>